<sequence length="57" mass="6270">MSYVDALDLELEIMIVLMSLFRSFEGLCGVAVVSLLIVLALKLDIYRVVHGASMIVV</sequence>
<gene>
    <name evidence="2" type="ORF">SKA53_10859</name>
</gene>
<proteinExistence type="predicted"/>
<dbReference type="HOGENOM" id="CLU_2991318_0_0_5"/>
<dbReference type="AlphaFoldDB" id="A3V119"/>
<evidence type="ECO:0000313" key="3">
    <source>
        <dbReference type="Proteomes" id="UP000004507"/>
    </source>
</evidence>
<dbReference type="STRING" id="314232.SKA53_10859"/>
<dbReference type="RefSeq" id="WP_007206121.1">
    <property type="nucleotide sequence ID" value="NZ_CH672414.1"/>
</dbReference>
<keyword evidence="1" id="KW-0812">Transmembrane</keyword>
<dbReference type="EMBL" id="AAMS01000001">
    <property type="protein sequence ID" value="EAQ08220.1"/>
    <property type="molecule type" value="Genomic_DNA"/>
</dbReference>
<keyword evidence="3" id="KW-1185">Reference proteome</keyword>
<evidence type="ECO:0000313" key="2">
    <source>
        <dbReference type="EMBL" id="EAQ08220.1"/>
    </source>
</evidence>
<reference evidence="2 3" key="1">
    <citation type="submission" date="2006-01" db="EMBL/GenBank/DDBJ databases">
        <authorList>
            <person name="Hagstrom A."/>
            <person name="Ferriera S."/>
            <person name="Johnson J."/>
            <person name="Kravitz S."/>
            <person name="Halpern A."/>
            <person name="Remington K."/>
            <person name="Beeson K."/>
            <person name="Tran B."/>
            <person name="Rogers Y.-H."/>
            <person name="Friedman R."/>
            <person name="Venter J.C."/>
        </authorList>
    </citation>
    <scope>NUCLEOTIDE SEQUENCE [LARGE SCALE GENOMIC DNA]</scope>
    <source>
        <strain evidence="2 3">SKA53</strain>
    </source>
</reference>
<evidence type="ECO:0000256" key="1">
    <source>
        <dbReference type="SAM" id="Phobius"/>
    </source>
</evidence>
<dbReference type="Proteomes" id="UP000004507">
    <property type="component" value="Unassembled WGS sequence"/>
</dbReference>
<organism evidence="2 3">
    <name type="scientific">Yoonia vestfoldensis SKA53</name>
    <dbReference type="NCBI Taxonomy" id="314232"/>
    <lineage>
        <taxon>Bacteria</taxon>
        <taxon>Pseudomonadati</taxon>
        <taxon>Pseudomonadota</taxon>
        <taxon>Alphaproteobacteria</taxon>
        <taxon>Rhodobacterales</taxon>
        <taxon>Paracoccaceae</taxon>
        <taxon>Yoonia</taxon>
    </lineage>
</organism>
<protein>
    <submittedName>
        <fullName evidence="2">Uncharacterized protein</fullName>
    </submittedName>
</protein>
<keyword evidence="1" id="KW-0472">Membrane</keyword>
<name>A3V119_9RHOB</name>
<keyword evidence="1" id="KW-1133">Transmembrane helix</keyword>
<comment type="caution">
    <text evidence="2">The sequence shown here is derived from an EMBL/GenBank/DDBJ whole genome shotgun (WGS) entry which is preliminary data.</text>
</comment>
<feature type="transmembrane region" description="Helical" evidence="1">
    <location>
        <begin position="20"/>
        <end position="41"/>
    </location>
</feature>
<accession>A3V119</accession>